<sequence length="106" mass="11166">MPRTNEEVMTQANSGRTELRSRYRLALLADGGLAVTREVVNADELRDGVDPANAAPGKDGEAENLHGEVEGEGEGEGEGGADEAGREEGGGGGEEGEEEEKYLKHK</sequence>
<organism evidence="2 3">
    <name type="scientific">Ficus carica</name>
    <name type="common">Common fig</name>
    <dbReference type="NCBI Taxonomy" id="3494"/>
    <lineage>
        <taxon>Eukaryota</taxon>
        <taxon>Viridiplantae</taxon>
        <taxon>Streptophyta</taxon>
        <taxon>Embryophyta</taxon>
        <taxon>Tracheophyta</taxon>
        <taxon>Spermatophyta</taxon>
        <taxon>Magnoliopsida</taxon>
        <taxon>eudicotyledons</taxon>
        <taxon>Gunneridae</taxon>
        <taxon>Pentapetalae</taxon>
        <taxon>rosids</taxon>
        <taxon>fabids</taxon>
        <taxon>Rosales</taxon>
        <taxon>Moraceae</taxon>
        <taxon>Ficeae</taxon>
        <taxon>Ficus</taxon>
    </lineage>
</organism>
<keyword evidence="3" id="KW-1185">Reference proteome</keyword>
<evidence type="ECO:0000256" key="1">
    <source>
        <dbReference type="SAM" id="MobiDB-lite"/>
    </source>
</evidence>
<dbReference type="EMBL" id="BTGU01000001">
    <property type="protein sequence ID" value="GMN23471.1"/>
    <property type="molecule type" value="Genomic_DNA"/>
</dbReference>
<gene>
    <name evidence="2" type="ORF">TIFTF001_000136</name>
</gene>
<feature type="region of interest" description="Disordered" evidence="1">
    <location>
        <begin position="43"/>
        <end position="106"/>
    </location>
</feature>
<dbReference type="Proteomes" id="UP001187192">
    <property type="component" value="Unassembled WGS sequence"/>
</dbReference>
<dbReference type="AlphaFoldDB" id="A0AA88CNI7"/>
<dbReference type="Gramene" id="FCD_00014905-RA">
    <property type="protein sequence ID" value="FCD_00014905-RA:cds"/>
    <property type="gene ID" value="FCD_00014905"/>
</dbReference>
<feature type="compositionally biased region" description="Basic and acidic residues" evidence="1">
    <location>
        <begin position="58"/>
        <end position="69"/>
    </location>
</feature>
<accession>A0AA88CNI7</accession>
<name>A0AA88CNI7_FICCA</name>
<evidence type="ECO:0000313" key="2">
    <source>
        <dbReference type="EMBL" id="GMN23471.1"/>
    </source>
</evidence>
<proteinExistence type="predicted"/>
<reference evidence="2" key="1">
    <citation type="submission" date="2023-07" db="EMBL/GenBank/DDBJ databases">
        <title>draft genome sequence of fig (Ficus carica).</title>
        <authorList>
            <person name="Takahashi T."/>
            <person name="Nishimura K."/>
        </authorList>
    </citation>
    <scope>NUCLEOTIDE SEQUENCE</scope>
</reference>
<evidence type="ECO:0000313" key="3">
    <source>
        <dbReference type="Proteomes" id="UP001187192"/>
    </source>
</evidence>
<feature type="compositionally biased region" description="Acidic residues" evidence="1">
    <location>
        <begin position="70"/>
        <end position="81"/>
    </location>
</feature>
<protein>
    <submittedName>
        <fullName evidence="2">Uncharacterized protein</fullName>
    </submittedName>
</protein>
<comment type="caution">
    <text evidence="2">The sequence shown here is derived from an EMBL/GenBank/DDBJ whole genome shotgun (WGS) entry which is preliminary data.</text>
</comment>